<accession>A0A9W5R0M7</accession>
<evidence type="ECO:0000313" key="2">
    <source>
        <dbReference type="Proteomes" id="UP000014028"/>
    </source>
</evidence>
<name>A0A9W5R0M7_BACCE</name>
<dbReference type="EMBL" id="AHFK01000113">
    <property type="protein sequence ID" value="EOQ01005.1"/>
    <property type="molecule type" value="Genomic_DNA"/>
</dbReference>
<protein>
    <submittedName>
        <fullName evidence="1">Uncharacterized protein</fullName>
    </submittedName>
</protein>
<dbReference type="Proteomes" id="UP000014028">
    <property type="component" value="Unassembled WGS sequence"/>
</dbReference>
<dbReference type="AlphaFoldDB" id="A0A9W5R0M7"/>
<evidence type="ECO:0000313" key="1">
    <source>
        <dbReference type="EMBL" id="EOQ01005.1"/>
    </source>
</evidence>
<reference evidence="1 2" key="1">
    <citation type="submission" date="2012-12" db="EMBL/GenBank/DDBJ databases">
        <title>The Genome Sequence of Bacillus cereus VD184.</title>
        <authorList>
            <consortium name="The Broad Institute Genome Sequencing Platform"/>
            <consortium name="The Broad Institute Genome Sequencing Center for Infectious Disease"/>
            <person name="Feldgarden M."/>
            <person name="Van der Auwera G.A."/>
            <person name="Mahillon J."/>
            <person name="Duprez V."/>
            <person name="Timmery S."/>
            <person name="Mattelet C."/>
            <person name="Dierick K."/>
            <person name="Sun M."/>
            <person name="Yu Z."/>
            <person name="Zhu L."/>
            <person name="Hu X."/>
            <person name="Shank E.B."/>
            <person name="Swiecicka I."/>
            <person name="Hansen B.M."/>
            <person name="Andrup L."/>
            <person name="Walker B."/>
            <person name="Young S.K."/>
            <person name="Zeng Q."/>
            <person name="Gargeya S."/>
            <person name="Fitzgerald M."/>
            <person name="Haas B."/>
            <person name="Abouelleil A."/>
            <person name="Alvarado L."/>
            <person name="Arachchi H.M."/>
            <person name="Berlin A.M."/>
            <person name="Chapman S.B."/>
            <person name="Dewar J."/>
            <person name="Goldberg J."/>
            <person name="Griggs A."/>
            <person name="Gujja S."/>
            <person name="Hansen M."/>
            <person name="Howarth C."/>
            <person name="Imamovic A."/>
            <person name="Larimer J."/>
            <person name="McCowan C."/>
            <person name="Murphy C."/>
            <person name="Neiman D."/>
            <person name="Pearson M."/>
            <person name="Priest M."/>
            <person name="Roberts A."/>
            <person name="Saif S."/>
            <person name="Shea T."/>
            <person name="Sisk P."/>
            <person name="Sykes S."/>
            <person name="Wortman J."/>
            <person name="Nusbaum C."/>
            <person name="Birren B."/>
        </authorList>
    </citation>
    <scope>NUCLEOTIDE SEQUENCE [LARGE SCALE GENOMIC DNA]</scope>
    <source>
        <strain evidence="1 2">VD184</strain>
    </source>
</reference>
<proteinExistence type="predicted"/>
<comment type="caution">
    <text evidence="1">The sequence shown here is derived from an EMBL/GenBank/DDBJ whole genome shotgun (WGS) entry which is preliminary data.</text>
</comment>
<gene>
    <name evidence="1" type="ORF">IKC_06203</name>
</gene>
<organism evidence="1 2">
    <name type="scientific">Bacillus cereus VD184</name>
    <dbReference type="NCBI Taxonomy" id="1053242"/>
    <lineage>
        <taxon>Bacteria</taxon>
        <taxon>Bacillati</taxon>
        <taxon>Bacillota</taxon>
        <taxon>Bacilli</taxon>
        <taxon>Bacillales</taxon>
        <taxon>Bacillaceae</taxon>
        <taxon>Bacillus</taxon>
        <taxon>Bacillus cereus group</taxon>
    </lineage>
</organism>
<dbReference type="RefSeq" id="WP_016124129.1">
    <property type="nucleotide sequence ID" value="NZ_KB976852.1"/>
</dbReference>
<sequence>MSEQMSIFELEPYENNVNTVNHDTAGLEQIGFSYVLPLGVDKQGRAGYRAVYEGKGCTVNIDDGHVMIKHDDSRFWDYIGNYTRD</sequence>